<reference evidence="1" key="1">
    <citation type="submission" date="2018-02" db="EMBL/GenBank/DDBJ databases">
        <title>Rhizophora mucronata_Transcriptome.</title>
        <authorList>
            <person name="Meera S.P."/>
            <person name="Sreeshan A."/>
            <person name="Augustine A."/>
        </authorList>
    </citation>
    <scope>NUCLEOTIDE SEQUENCE</scope>
    <source>
        <tissue evidence="1">Leaf</tissue>
    </source>
</reference>
<name>A0A2P2MXG9_RHIMU</name>
<organism evidence="1">
    <name type="scientific">Rhizophora mucronata</name>
    <name type="common">Asiatic mangrove</name>
    <dbReference type="NCBI Taxonomy" id="61149"/>
    <lineage>
        <taxon>Eukaryota</taxon>
        <taxon>Viridiplantae</taxon>
        <taxon>Streptophyta</taxon>
        <taxon>Embryophyta</taxon>
        <taxon>Tracheophyta</taxon>
        <taxon>Spermatophyta</taxon>
        <taxon>Magnoliopsida</taxon>
        <taxon>eudicotyledons</taxon>
        <taxon>Gunneridae</taxon>
        <taxon>Pentapetalae</taxon>
        <taxon>rosids</taxon>
        <taxon>fabids</taxon>
        <taxon>Malpighiales</taxon>
        <taxon>Rhizophoraceae</taxon>
        <taxon>Rhizophora</taxon>
    </lineage>
</organism>
<protein>
    <submittedName>
        <fullName evidence="1">Uncharacterized protein</fullName>
    </submittedName>
</protein>
<evidence type="ECO:0000313" key="1">
    <source>
        <dbReference type="EMBL" id="MBX34921.1"/>
    </source>
</evidence>
<dbReference type="EMBL" id="GGEC01054437">
    <property type="protein sequence ID" value="MBX34921.1"/>
    <property type="molecule type" value="Transcribed_RNA"/>
</dbReference>
<sequence length="12" mass="1378">MVDVSTWVATRL</sequence>
<proteinExistence type="predicted"/>
<accession>A0A2P2MXG9</accession>